<evidence type="ECO:0000313" key="3">
    <source>
        <dbReference type="Proteomes" id="UP000236488"/>
    </source>
</evidence>
<dbReference type="Proteomes" id="UP000789325">
    <property type="component" value="Unassembled WGS sequence"/>
</dbReference>
<comment type="caution">
    <text evidence="2">The sequence shown here is derived from an EMBL/GenBank/DDBJ whole genome shotgun (WGS) entry which is preliminary data.</text>
</comment>
<dbReference type="Pfam" id="PF08843">
    <property type="entry name" value="AbiEii"/>
    <property type="match status" value="1"/>
</dbReference>
<dbReference type="RefSeq" id="WP_087197149.1">
    <property type="nucleotide sequence ID" value="NZ_DBEYRC010000013.1"/>
</dbReference>
<dbReference type="AlphaFoldDB" id="A0A2K2U421"/>
<dbReference type="GO" id="GO:0016740">
    <property type="term" value="F:transferase activity"/>
    <property type="evidence" value="ECO:0007669"/>
    <property type="project" value="UniProtKB-KW"/>
</dbReference>
<evidence type="ECO:0000313" key="1">
    <source>
        <dbReference type="EMBL" id="HJH43583.1"/>
    </source>
</evidence>
<sequence>MADTREEENEGGFDLVRKLSVLKPKNKEPRTVRVLDSWIAHAENDMGIDQGGRLGWLIASTVATAKLQQTVGETGASRFALKGGTLLQHKLGLDSRATKDLDGIITGDMDDFLDALDDVLAEPWGPINFARTSAELIHVPTRIVKPRKFELLLSLRGDMWRRVKVEIAPDEGKAGSSQEHVTPPELAGFGLPTPEYLVGMAMSYQIAQKVHAATNPHNPPLFRNERPRDVVDLVLLRRLVENTGSPSLEEVREAIRDIFASRANEARVLGCPVRMWPARLRAYPHWAEDFGSAAASVRLGMSLGEAVDEVNRWLGEIDACDS</sequence>
<dbReference type="EMBL" id="DYZL01000154">
    <property type="protein sequence ID" value="HJH43583.1"/>
    <property type="molecule type" value="Genomic_DNA"/>
</dbReference>
<gene>
    <name evidence="2" type="ORF">C2L80_08880</name>
    <name evidence="1" type="ORF">K8V16_07280</name>
</gene>
<keyword evidence="3" id="KW-1185">Reference proteome</keyword>
<reference evidence="2 3" key="1">
    <citation type="journal article" date="2018" name="Int. J. Syst. Evol. Microbiol.">
        <title>Rubneribacter badeniensis gen. nov., sp. nov. and Enteroscipio rubneri gen. nov., sp. nov., new members of the Eggerthellaceae isolated from human faeces.</title>
        <authorList>
            <person name="Danylec N."/>
            <person name="Gobl A."/>
            <person name="Stoll D.A."/>
            <person name="Hetzer B."/>
            <person name="Kulling S.E."/>
            <person name="Huch M."/>
        </authorList>
    </citation>
    <scope>NUCLEOTIDE SEQUENCE [LARGE SCALE GENOMIC DNA]</scope>
    <source>
        <strain evidence="2 3">ResAG-85</strain>
    </source>
</reference>
<proteinExistence type="predicted"/>
<protein>
    <submittedName>
        <fullName evidence="1">Nucleotidyl transferase AbiEii/AbiGii toxin family protein</fullName>
    </submittedName>
</protein>
<dbReference type="EMBL" id="PPEL01000053">
    <property type="protein sequence ID" value="PNV65019.1"/>
    <property type="molecule type" value="Genomic_DNA"/>
</dbReference>
<reference evidence="1" key="3">
    <citation type="submission" date="2021-09" db="EMBL/GenBank/DDBJ databases">
        <authorList>
            <person name="Gilroy R."/>
        </authorList>
    </citation>
    <scope>NUCLEOTIDE SEQUENCE</scope>
    <source>
        <strain evidence="1">USAMLcec12-2067</strain>
    </source>
</reference>
<reference evidence="1" key="2">
    <citation type="journal article" date="2021" name="PeerJ">
        <title>Extensive microbial diversity within the chicken gut microbiome revealed by metagenomics and culture.</title>
        <authorList>
            <person name="Gilroy R."/>
            <person name="Ravi A."/>
            <person name="Getino M."/>
            <person name="Pursley I."/>
            <person name="Horton D.L."/>
            <person name="Alikhan N.F."/>
            <person name="Baker D."/>
            <person name="Gharbi K."/>
            <person name="Hall N."/>
            <person name="Watson M."/>
            <person name="Adriaenssens E.M."/>
            <person name="Foster-Nyarko E."/>
            <person name="Jarju S."/>
            <person name="Secka A."/>
            <person name="Antonio M."/>
            <person name="Oren A."/>
            <person name="Chaudhuri R.R."/>
            <person name="La Ragione R."/>
            <person name="Hildebrand F."/>
            <person name="Pallen M.J."/>
        </authorList>
    </citation>
    <scope>NUCLEOTIDE SEQUENCE</scope>
    <source>
        <strain evidence="1">USAMLcec12-2067</strain>
    </source>
</reference>
<dbReference type="Proteomes" id="UP000236488">
    <property type="component" value="Unassembled WGS sequence"/>
</dbReference>
<keyword evidence="1" id="KW-0808">Transferase</keyword>
<name>A0A2K2U421_9ACTN</name>
<organism evidence="2 3">
    <name type="scientific">Rubneribacter badeniensis</name>
    <dbReference type="NCBI Taxonomy" id="2070688"/>
    <lineage>
        <taxon>Bacteria</taxon>
        <taxon>Bacillati</taxon>
        <taxon>Actinomycetota</taxon>
        <taxon>Coriobacteriia</taxon>
        <taxon>Eggerthellales</taxon>
        <taxon>Eggerthellaceae</taxon>
        <taxon>Rubneribacter</taxon>
    </lineage>
</organism>
<accession>A0A2K2U421</accession>
<dbReference type="InterPro" id="IPR014942">
    <property type="entry name" value="AbiEii"/>
</dbReference>
<evidence type="ECO:0000313" key="2">
    <source>
        <dbReference type="EMBL" id="PNV65019.1"/>
    </source>
</evidence>